<protein>
    <submittedName>
        <fullName evidence="1">Uncharacterized protein</fullName>
    </submittedName>
</protein>
<reference evidence="1 2" key="1">
    <citation type="submission" date="2019-06" db="EMBL/GenBank/DDBJ databases">
        <title>WGS assembly of Gossypium darwinii.</title>
        <authorList>
            <person name="Chen Z.J."/>
            <person name="Sreedasyam A."/>
            <person name="Ando A."/>
            <person name="Song Q."/>
            <person name="De L."/>
            <person name="Hulse-Kemp A."/>
            <person name="Ding M."/>
            <person name="Ye W."/>
            <person name="Kirkbride R."/>
            <person name="Jenkins J."/>
            <person name="Plott C."/>
            <person name="Lovell J."/>
            <person name="Lin Y.-M."/>
            <person name="Vaughn R."/>
            <person name="Liu B."/>
            <person name="Li W."/>
            <person name="Simpson S."/>
            <person name="Scheffler B."/>
            <person name="Saski C."/>
            <person name="Grover C."/>
            <person name="Hu G."/>
            <person name="Conover J."/>
            <person name="Carlson J."/>
            <person name="Shu S."/>
            <person name="Boston L."/>
            <person name="Williams M."/>
            <person name="Peterson D."/>
            <person name="Mcgee K."/>
            <person name="Jones D."/>
            <person name="Wendel J."/>
            <person name="Stelly D."/>
            <person name="Grimwood J."/>
            <person name="Schmutz J."/>
        </authorList>
    </citation>
    <scope>NUCLEOTIDE SEQUENCE [LARGE SCALE GENOMIC DNA]</scope>
    <source>
        <strain evidence="1">1808015.09</strain>
    </source>
</reference>
<name>A0A5D2G9L1_GOSDA</name>
<accession>A0A5D2G9L1</accession>
<sequence>MMNIKSMYGLKKNWEGDPCAPRTYSWEGLDCSYEDSDPPRIISLNLSSSGLS</sequence>
<dbReference type="Proteomes" id="UP000323506">
    <property type="component" value="Chromosome A06"/>
</dbReference>
<evidence type="ECO:0000313" key="1">
    <source>
        <dbReference type="EMBL" id="TYH14572.1"/>
    </source>
</evidence>
<dbReference type="PANTHER" id="PTHR45631:SF202">
    <property type="entry name" value="SENESCENCE-INDUCED RECEPTOR-LIKE SERINE_THREONINE-PROTEIN KINASE"/>
    <property type="match status" value="1"/>
</dbReference>
<evidence type="ECO:0000313" key="2">
    <source>
        <dbReference type="Proteomes" id="UP000323506"/>
    </source>
</evidence>
<dbReference type="EMBL" id="CM017693">
    <property type="protein sequence ID" value="TYH14572.1"/>
    <property type="molecule type" value="Genomic_DNA"/>
</dbReference>
<dbReference type="PANTHER" id="PTHR45631">
    <property type="entry name" value="OS07G0107800 PROTEIN-RELATED"/>
    <property type="match status" value="1"/>
</dbReference>
<dbReference type="AlphaFoldDB" id="A0A5D2G9L1"/>
<proteinExistence type="predicted"/>
<keyword evidence="2" id="KW-1185">Reference proteome</keyword>
<organism evidence="1 2">
    <name type="scientific">Gossypium darwinii</name>
    <name type="common">Darwin's cotton</name>
    <name type="synonym">Gossypium barbadense var. darwinii</name>
    <dbReference type="NCBI Taxonomy" id="34276"/>
    <lineage>
        <taxon>Eukaryota</taxon>
        <taxon>Viridiplantae</taxon>
        <taxon>Streptophyta</taxon>
        <taxon>Embryophyta</taxon>
        <taxon>Tracheophyta</taxon>
        <taxon>Spermatophyta</taxon>
        <taxon>Magnoliopsida</taxon>
        <taxon>eudicotyledons</taxon>
        <taxon>Gunneridae</taxon>
        <taxon>Pentapetalae</taxon>
        <taxon>rosids</taxon>
        <taxon>malvids</taxon>
        <taxon>Malvales</taxon>
        <taxon>Malvaceae</taxon>
        <taxon>Malvoideae</taxon>
        <taxon>Gossypium</taxon>
    </lineage>
</organism>
<gene>
    <name evidence="1" type="ORF">ES288_A06G231100v1</name>
</gene>